<keyword evidence="2" id="KW-1185">Reference proteome</keyword>
<dbReference type="PROSITE" id="PS51257">
    <property type="entry name" value="PROKAR_LIPOPROTEIN"/>
    <property type="match status" value="1"/>
</dbReference>
<reference evidence="1" key="1">
    <citation type="submission" date="2020-05" db="EMBL/GenBank/DDBJ databases">
        <title>Chitinophaga laudate sp. nov., isolated from a tropical peat swamp.</title>
        <authorList>
            <person name="Goh C.B.S."/>
            <person name="Lee M.S."/>
            <person name="Parimannan S."/>
            <person name="Pasbakhsh P."/>
            <person name="Yule C.M."/>
            <person name="Rajandas H."/>
            <person name="Loke S."/>
            <person name="Croft L."/>
            <person name="Tan J.B.L."/>
        </authorList>
    </citation>
    <scope>NUCLEOTIDE SEQUENCE</scope>
    <source>
        <strain evidence="1">Mgbs1</strain>
    </source>
</reference>
<dbReference type="Proteomes" id="UP000281028">
    <property type="component" value="Unassembled WGS sequence"/>
</dbReference>
<proteinExistence type="predicted"/>
<name>A0A433WL71_9BACT</name>
<evidence type="ECO:0000313" key="1">
    <source>
        <dbReference type="EMBL" id="NSL88651.1"/>
    </source>
</evidence>
<organism evidence="1 2">
    <name type="scientific">Chitinophaga solisilvae</name>
    <dbReference type="NCBI Taxonomy" id="1233460"/>
    <lineage>
        <taxon>Bacteria</taxon>
        <taxon>Pseudomonadati</taxon>
        <taxon>Bacteroidota</taxon>
        <taxon>Chitinophagia</taxon>
        <taxon>Chitinophagales</taxon>
        <taxon>Chitinophagaceae</taxon>
        <taxon>Chitinophaga</taxon>
    </lineage>
</organism>
<protein>
    <submittedName>
        <fullName evidence="1">Uncharacterized protein</fullName>
    </submittedName>
</protein>
<sequence length="253" mass="27935">MKSLHKISRQLAIVLTGISLFSCSKSQQEFYPENNVVDIDVKAYIAQDSLQFRLGGNILKPYPEAASPYFGGSVSTRWVANGATSFAVLNSKGELLLERKIDGAAVSNLIKFYYDGATITDKLPDIPKPAAGNVGILLSFPERKYSKVAAKNIGVEVAAKRRGQPTIIKRYTFNDDATVFVDMTFPAGYQYITCSLVKADSPSERYTPDAASYIITLNSPKPDRGYLMMIKEIADQMDRFTGIEGLELTQYLN</sequence>
<dbReference type="EMBL" id="RIAR02000001">
    <property type="protein sequence ID" value="NSL88651.1"/>
    <property type="molecule type" value="Genomic_DNA"/>
</dbReference>
<comment type="caution">
    <text evidence="1">The sequence shown here is derived from an EMBL/GenBank/DDBJ whole genome shotgun (WGS) entry which is preliminary data.</text>
</comment>
<dbReference type="AlphaFoldDB" id="A0A433WL71"/>
<evidence type="ECO:0000313" key="2">
    <source>
        <dbReference type="Proteomes" id="UP000281028"/>
    </source>
</evidence>
<dbReference type="OrthoDB" id="1450849at2"/>
<accession>A0A433WL71</accession>
<gene>
    <name evidence="1" type="ORF">ECE50_017555</name>
</gene>